<dbReference type="OrthoDB" id="5476657at2"/>
<keyword evidence="2" id="KW-0472">Membrane</keyword>
<evidence type="ECO:0000313" key="8">
    <source>
        <dbReference type="Proteomes" id="UP000245086"/>
    </source>
</evidence>
<comment type="caution">
    <text evidence="7">The sequence shown here is derived from an EMBL/GenBank/DDBJ whole genome shotgun (WGS) entry which is preliminary data.</text>
</comment>
<dbReference type="PANTHER" id="PTHR40980:SF3">
    <property type="entry name" value="TONB-DEPENDENT RECEPTOR-LIKE BETA-BARREL DOMAIN-CONTAINING PROTEIN"/>
    <property type="match status" value="1"/>
</dbReference>
<evidence type="ECO:0000256" key="1">
    <source>
        <dbReference type="ARBA" id="ARBA00004442"/>
    </source>
</evidence>
<dbReference type="Proteomes" id="UP000245086">
    <property type="component" value="Unassembled WGS sequence"/>
</dbReference>
<gene>
    <name evidence="7" type="primary">btuB_9</name>
    <name evidence="7" type="ORF">PbB2_02690</name>
</gene>
<evidence type="ECO:0000256" key="3">
    <source>
        <dbReference type="ARBA" id="ARBA00023237"/>
    </source>
</evidence>
<dbReference type="Pfam" id="PF07715">
    <property type="entry name" value="Plug"/>
    <property type="match status" value="1"/>
</dbReference>
<sequence length="913" mass="98419">MNSHSESRPGVSRSRLLVGAVSSFAMLAALSGTAHAQSTNTTEASDKDVETIVVVGIRRGIENSINAKKSLGVIAEVVSAEDIGKLPDVSIAESLARLPGVAAQRIDGRASQLSVRGLGPDYTTTLLNGREQVSVGDNRGVEFDQYPSELLAGAAVYKTPTATLLAQGVAGTVDLQTIRPLKFGRRQFAVGARYEQNDLGALNAGTSENGNRVSLAYIDQFMDGKLGVALGYAHMESPYQSNRYEAWGYPTVGSNPFNVPANTFVIGGVKPYALSGNITRDGYMGVIEFQPSETLTLSLDGYYSKFNDEQILRGIELPLWWSGAQLQPPPTAVVSNGIIARGTFNGVKGIIRNDVRAREAELSALAGKAEWQFGPRDSLVVDLSWSKGDRTDTDIESYSGTGRGSAGATDNLAFATAEAGRLVFKPSINYGDYNTISLTDPGGWGQAGYYKAPGTVDELNTLKIAAKHEFSGDKAIKSVEYGVGYSDRSKEKTVNEWFLDLAGGASSVTIPTSARVGQTNLSWLGLGNVVSYDPRGFLGTVYSLRPNTAADVAIKSWLVEETLITAFAKFNIDTDVGSLPLTGDFGVQVVNTDQSSTARGRSNSNATLVTKTEGTDYTYVLPSMNLAFALDNDAKIRVALARTLSRPRMDQMNAAFSYSYDSSIVPTRGTRWFQNSGNPLLQPILAQALDVSYEKYFGRRAYFAVAGFYKNLESWIVDSVERPFDATGLIVPTGAPASPTTVGIASSPGNVKGGFIRGVEFTASFPFDQFVPALEGFGANFSATYNDSSIKPIAGQPATKVPGLSEQIFNTSIYYERYGFQARLSNRYRSDFTGSVVAFGANLETRSIQAESVLDGQIGYTFQSGPLNNLSILFQVNNITDEPFTTLINDDERLVKDYQEYGRTFLVGVNYKF</sequence>
<evidence type="ECO:0000313" key="7">
    <source>
        <dbReference type="EMBL" id="GBF58998.1"/>
    </source>
</evidence>
<evidence type="ECO:0000256" key="4">
    <source>
        <dbReference type="SAM" id="SignalP"/>
    </source>
</evidence>
<dbReference type="AlphaFoldDB" id="A0A2P2ED53"/>
<dbReference type="RefSeq" id="WP_108985855.1">
    <property type="nucleotide sequence ID" value="NZ_BFBR01000009.1"/>
</dbReference>
<accession>A0A2P2ED53</accession>
<evidence type="ECO:0000256" key="2">
    <source>
        <dbReference type="ARBA" id="ARBA00023136"/>
    </source>
</evidence>
<dbReference type="SUPFAM" id="SSF56935">
    <property type="entry name" value="Porins"/>
    <property type="match status" value="1"/>
</dbReference>
<dbReference type="InterPro" id="IPR041700">
    <property type="entry name" value="OMP_b-brl_3"/>
</dbReference>
<comment type="subcellular location">
    <subcellularLocation>
        <location evidence="1">Cell outer membrane</location>
    </subcellularLocation>
</comment>
<dbReference type="InterPro" id="IPR037066">
    <property type="entry name" value="Plug_dom_sf"/>
</dbReference>
<dbReference type="CDD" id="cd01347">
    <property type="entry name" value="ligand_gated_channel"/>
    <property type="match status" value="1"/>
</dbReference>
<name>A0A2P2ED53_9PROT</name>
<dbReference type="InterPro" id="IPR012910">
    <property type="entry name" value="Plug_dom"/>
</dbReference>
<feature type="domain" description="TonB-dependent receptor plug" evidence="5">
    <location>
        <begin position="71"/>
        <end position="171"/>
    </location>
</feature>
<organism evidence="7 8">
    <name type="scientific">Candidatus Phycosocius bacilliformis</name>
    <dbReference type="NCBI Taxonomy" id="1445552"/>
    <lineage>
        <taxon>Bacteria</taxon>
        <taxon>Pseudomonadati</taxon>
        <taxon>Pseudomonadota</taxon>
        <taxon>Alphaproteobacteria</taxon>
        <taxon>Caulobacterales</taxon>
        <taxon>Caulobacterales incertae sedis</taxon>
        <taxon>Candidatus Phycosocius</taxon>
    </lineage>
</organism>
<dbReference type="GO" id="GO:0009279">
    <property type="term" value="C:cell outer membrane"/>
    <property type="evidence" value="ECO:0007669"/>
    <property type="project" value="UniProtKB-SubCell"/>
</dbReference>
<feature type="chain" id="PRO_5015185447" evidence="4">
    <location>
        <begin position="37"/>
        <end position="913"/>
    </location>
</feature>
<evidence type="ECO:0000259" key="6">
    <source>
        <dbReference type="Pfam" id="PF14905"/>
    </source>
</evidence>
<dbReference type="EMBL" id="BFBR01000009">
    <property type="protein sequence ID" value="GBF58998.1"/>
    <property type="molecule type" value="Genomic_DNA"/>
</dbReference>
<dbReference type="Gene3D" id="2.170.130.10">
    <property type="entry name" value="TonB-dependent receptor, plug domain"/>
    <property type="match status" value="1"/>
</dbReference>
<dbReference type="Pfam" id="PF14905">
    <property type="entry name" value="OMP_b-brl_3"/>
    <property type="match status" value="1"/>
</dbReference>
<protein>
    <submittedName>
        <fullName evidence="7">Vitamin B12 transporter BtuB</fullName>
    </submittedName>
</protein>
<dbReference type="InterPro" id="IPR036942">
    <property type="entry name" value="Beta-barrel_TonB_sf"/>
</dbReference>
<keyword evidence="8" id="KW-1185">Reference proteome</keyword>
<dbReference type="NCBIfam" id="TIGR01782">
    <property type="entry name" value="TonB-Xanth-Caul"/>
    <property type="match status" value="1"/>
</dbReference>
<proteinExistence type="predicted"/>
<keyword evidence="4" id="KW-0732">Signal</keyword>
<evidence type="ECO:0000259" key="5">
    <source>
        <dbReference type="Pfam" id="PF07715"/>
    </source>
</evidence>
<keyword evidence="3" id="KW-0998">Cell outer membrane</keyword>
<reference evidence="7 8" key="1">
    <citation type="journal article" date="2018" name="Genome Announc.">
        <title>Draft Genome Sequence of "Candidatus Phycosocius bacilliformis," an Alphaproteobacterial Ectosymbiont of the Hydrocarbon-Producing Green Alga Botryococcus braunii.</title>
        <authorList>
            <person name="Tanabe Y."/>
            <person name="Yamaguchi H."/>
            <person name="Watanabe M.M."/>
        </authorList>
    </citation>
    <scope>NUCLEOTIDE SEQUENCE [LARGE SCALE GENOMIC DNA]</scope>
    <source>
        <strain evidence="7 8">BOTRYCO-2</strain>
    </source>
</reference>
<dbReference type="PANTHER" id="PTHR40980">
    <property type="entry name" value="PLUG DOMAIN-CONTAINING PROTEIN"/>
    <property type="match status" value="1"/>
</dbReference>
<feature type="domain" description="Outer membrane protein beta-barrel" evidence="6">
    <location>
        <begin position="609"/>
        <end position="911"/>
    </location>
</feature>
<dbReference type="Gene3D" id="2.40.170.20">
    <property type="entry name" value="TonB-dependent receptor, beta-barrel domain"/>
    <property type="match status" value="1"/>
</dbReference>
<dbReference type="InterPro" id="IPR010104">
    <property type="entry name" value="TonB_rcpt_bac"/>
</dbReference>
<feature type="signal peptide" evidence="4">
    <location>
        <begin position="1"/>
        <end position="36"/>
    </location>
</feature>